<feature type="active site" evidence="7">
    <location>
        <position position="227"/>
    </location>
</feature>
<keyword evidence="2" id="KW-0732">Signal</keyword>
<evidence type="ECO:0000256" key="7">
    <source>
        <dbReference type="PIRSR" id="PIRSR618044-1"/>
    </source>
</evidence>
<dbReference type="PRINTS" id="PR00725">
    <property type="entry name" value="DADACBPTASE1"/>
</dbReference>
<evidence type="ECO:0000256" key="1">
    <source>
        <dbReference type="ARBA" id="ARBA00007164"/>
    </source>
</evidence>
<keyword evidence="5" id="KW-0573">Peptidoglycan synthesis</keyword>
<evidence type="ECO:0000313" key="13">
    <source>
        <dbReference type="EMBL" id="NNH72018.1"/>
    </source>
</evidence>
<feature type="binding site" evidence="8">
    <location>
        <position position="342"/>
    </location>
    <ligand>
        <name>substrate</name>
    </ligand>
</feature>
<evidence type="ECO:0000256" key="9">
    <source>
        <dbReference type="RuleBase" id="RU004016"/>
    </source>
</evidence>
<evidence type="ECO:0000256" key="8">
    <source>
        <dbReference type="PIRSR" id="PIRSR618044-2"/>
    </source>
</evidence>
<proteinExistence type="inferred from homology"/>
<dbReference type="InterPro" id="IPR001967">
    <property type="entry name" value="Peptidase_S11_N"/>
</dbReference>
<dbReference type="Gene3D" id="3.40.710.10">
    <property type="entry name" value="DD-peptidase/beta-lactamase superfamily"/>
    <property type="match status" value="1"/>
</dbReference>
<feature type="region of interest" description="Disordered" evidence="10">
    <location>
        <begin position="399"/>
        <end position="433"/>
    </location>
</feature>
<keyword evidence="4" id="KW-0133">Cell shape</keyword>
<protein>
    <submittedName>
        <fullName evidence="13">D-alanyl-D-alanine carboxypeptidase</fullName>
    </submittedName>
</protein>
<dbReference type="PANTHER" id="PTHR21581">
    <property type="entry name" value="D-ALANYL-D-ALANINE CARBOXYPEPTIDASE"/>
    <property type="match status" value="1"/>
</dbReference>
<feature type="compositionally biased region" description="Low complexity" evidence="10">
    <location>
        <begin position="57"/>
        <end position="84"/>
    </location>
</feature>
<dbReference type="AlphaFoldDB" id="A0A849C2Q9"/>
<dbReference type="Pfam" id="PF00768">
    <property type="entry name" value="Peptidase_S11"/>
    <property type="match status" value="1"/>
</dbReference>
<evidence type="ECO:0000256" key="6">
    <source>
        <dbReference type="ARBA" id="ARBA00023316"/>
    </source>
</evidence>
<keyword evidence="13" id="KW-0645">Protease</keyword>
<keyword evidence="11" id="KW-0472">Membrane</keyword>
<evidence type="ECO:0000313" key="14">
    <source>
        <dbReference type="Proteomes" id="UP000586827"/>
    </source>
</evidence>
<dbReference type="GO" id="GO:0071555">
    <property type="term" value="P:cell wall organization"/>
    <property type="evidence" value="ECO:0007669"/>
    <property type="project" value="UniProtKB-KW"/>
</dbReference>
<sequence length="465" mass="48682">MSIRHRRLAPHDHESVPHQSRPGGQLPARARRRVRRRTTAITAALLTAGATALTGIGPAPGIATAQPPTTQSPTSTTPFTTPNTDSCPNKTTPPPPVDTSEVPAPGQPTPKPLAIPAKPVGGDKLGGCGVVLPKGVPQVPEGISATAWMVSDLDTGQVLAAKDPHGRYRPASTIKVLLAAVALRALDQDTVVTGTQEDANMEGTAVGIGPGGRYTNLQLFQALIMASGNDAAHAVAAQLGGDEATVAMMNARAKQLQAFDTRAATPSGLDGPGMSTSAYDLSVLFRDAMDIPLFAELIHTEQADFPGYPADPTNPDGKDRPGYPIGNDNHLLFNYDGALGGKTGFTDDARQTFVAAAERDGRRLVVTLLQAEVRPLRPWEQATELLDYGFALPDSATIGELPSADGPSNPSSNSDVVLASPPMDDAAAAPPLDRDRDNLRVTLMVGGSVLVLVLLAGARRLHRRR</sequence>
<feature type="active site" description="Acyl-ester intermediate" evidence="7">
    <location>
        <position position="172"/>
    </location>
</feature>
<keyword evidence="13" id="KW-0121">Carboxypeptidase</keyword>
<keyword evidence="3" id="KW-0378">Hydrolase</keyword>
<comment type="caution">
    <text evidence="13">The sequence shown here is derived from an EMBL/GenBank/DDBJ whole genome shotgun (WGS) entry which is preliminary data.</text>
</comment>
<dbReference type="SUPFAM" id="SSF56601">
    <property type="entry name" value="beta-lactamase/transpeptidase-like"/>
    <property type="match status" value="1"/>
</dbReference>
<dbReference type="Proteomes" id="UP000586827">
    <property type="component" value="Unassembled WGS sequence"/>
</dbReference>
<name>A0A849C2Q9_9NOCA</name>
<feature type="transmembrane region" description="Helical" evidence="11">
    <location>
        <begin position="439"/>
        <end position="458"/>
    </location>
</feature>
<dbReference type="PANTHER" id="PTHR21581:SF33">
    <property type="entry name" value="D-ALANYL-D-ALANINE CARBOXYPEPTIDASE DACB"/>
    <property type="match status" value="1"/>
</dbReference>
<feature type="region of interest" description="Disordered" evidence="10">
    <location>
        <begin position="1"/>
        <end position="35"/>
    </location>
</feature>
<keyword evidence="11" id="KW-1133">Transmembrane helix</keyword>
<evidence type="ECO:0000256" key="10">
    <source>
        <dbReference type="SAM" id="MobiDB-lite"/>
    </source>
</evidence>
<dbReference type="GO" id="GO:0006508">
    <property type="term" value="P:proteolysis"/>
    <property type="evidence" value="ECO:0007669"/>
    <property type="project" value="InterPro"/>
</dbReference>
<feature type="compositionally biased region" description="Low complexity" evidence="10">
    <location>
        <begin position="418"/>
        <end position="431"/>
    </location>
</feature>
<gene>
    <name evidence="13" type="ORF">HLB23_19515</name>
</gene>
<feature type="active site" description="Proton acceptor" evidence="7">
    <location>
        <position position="175"/>
    </location>
</feature>
<reference evidence="13 14" key="1">
    <citation type="submission" date="2020-05" db="EMBL/GenBank/DDBJ databases">
        <title>MicrobeNet Type strains.</title>
        <authorList>
            <person name="Nicholson A.C."/>
        </authorList>
    </citation>
    <scope>NUCLEOTIDE SEQUENCE [LARGE SCALE GENOMIC DNA]</scope>
    <source>
        <strain evidence="13 14">JCM 3224</strain>
    </source>
</reference>
<dbReference type="GO" id="GO:0009002">
    <property type="term" value="F:serine-type D-Ala-D-Ala carboxypeptidase activity"/>
    <property type="evidence" value="ECO:0007669"/>
    <property type="project" value="InterPro"/>
</dbReference>
<dbReference type="GO" id="GO:0009252">
    <property type="term" value="P:peptidoglycan biosynthetic process"/>
    <property type="evidence" value="ECO:0007669"/>
    <property type="project" value="UniProtKB-KW"/>
</dbReference>
<accession>A0A849C2Q9</accession>
<keyword evidence="11" id="KW-0812">Transmembrane</keyword>
<feature type="region of interest" description="Disordered" evidence="10">
    <location>
        <begin position="57"/>
        <end position="107"/>
    </location>
</feature>
<evidence type="ECO:0000256" key="4">
    <source>
        <dbReference type="ARBA" id="ARBA00022960"/>
    </source>
</evidence>
<keyword evidence="14" id="KW-1185">Reference proteome</keyword>
<dbReference type="InterPro" id="IPR018044">
    <property type="entry name" value="Peptidase_S11"/>
</dbReference>
<evidence type="ECO:0000256" key="11">
    <source>
        <dbReference type="SAM" id="Phobius"/>
    </source>
</evidence>
<evidence type="ECO:0000259" key="12">
    <source>
        <dbReference type="Pfam" id="PF00768"/>
    </source>
</evidence>
<feature type="transmembrane region" description="Helical" evidence="11">
    <location>
        <begin position="39"/>
        <end position="59"/>
    </location>
</feature>
<feature type="domain" description="Peptidase S11 D-alanyl-D-alanine carboxypeptidase A N-terminal" evidence="12">
    <location>
        <begin position="141"/>
        <end position="371"/>
    </location>
</feature>
<organism evidence="13 14">
    <name type="scientific">Nocardia uniformis</name>
    <dbReference type="NCBI Taxonomy" id="53432"/>
    <lineage>
        <taxon>Bacteria</taxon>
        <taxon>Bacillati</taxon>
        <taxon>Actinomycetota</taxon>
        <taxon>Actinomycetes</taxon>
        <taxon>Mycobacteriales</taxon>
        <taxon>Nocardiaceae</taxon>
        <taxon>Nocardia</taxon>
    </lineage>
</organism>
<evidence type="ECO:0000256" key="2">
    <source>
        <dbReference type="ARBA" id="ARBA00022729"/>
    </source>
</evidence>
<feature type="compositionally biased region" description="Polar residues" evidence="10">
    <location>
        <begin position="406"/>
        <end position="415"/>
    </location>
</feature>
<comment type="similarity">
    <text evidence="1 9">Belongs to the peptidase S11 family.</text>
</comment>
<evidence type="ECO:0000256" key="5">
    <source>
        <dbReference type="ARBA" id="ARBA00022984"/>
    </source>
</evidence>
<dbReference type="GO" id="GO:0008360">
    <property type="term" value="P:regulation of cell shape"/>
    <property type="evidence" value="ECO:0007669"/>
    <property type="project" value="UniProtKB-KW"/>
</dbReference>
<dbReference type="RefSeq" id="WP_084522012.1">
    <property type="nucleotide sequence ID" value="NZ_JABELX010000006.1"/>
</dbReference>
<evidence type="ECO:0000256" key="3">
    <source>
        <dbReference type="ARBA" id="ARBA00022801"/>
    </source>
</evidence>
<dbReference type="EMBL" id="JABELX010000006">
    <property type="protein sequence ID" value="NNH72018.1"/>
    <property type="molecule type" value="Genomic_DNA"/>
</dbReference>
<keyword evidence="6" id="KW-0961">Cell wall biogenesis/degradation</keyword>
<dbReference type="InterPro" id="IPR012338">
    <property type="entry name" value="Beta-lactam/transpept-like"/>
</dbReference>